<evidence type="ECO:0000313" key="3">
    <source>
        <dbReference type="Proteomes" id="UP000235371"/>
    </source>
</evidence>
<evidence type="ECO:0000313" key="2">
    <source>
        <dbReference type="EMBL" id="PMD54604.1"/>
    </source>
</evidence>
<keyword evidence="3" id="KW-1185">Reference proteome</keyword>
<proteinExistence type="predicted"/>
<dbReference type="GeneID" id="36578389"/>
<evidence type="ECO:0000256" key="1">
    <source>
        <dbReference type="SAM" id="MobiDB-lite"/>
    </source>
</evidence>
<dbReference type="AlphaFoldDB" id="A0A2J6SV09"/>
<feature type="region of interest" description="Disordered" evidence="1">
    <location>
        <begin position="82"/>
        <end position="117"/>
    </location>
</feature>
<organism evidence="2 3">
    <name type="scientific">Hyaloscypha bicolor E</name>
    <dbReference type="NCBI Taxonomy" id="1095630"/>
    <lineage>
        <taxon>Eukaryota</taxon>
        <taxon>Fungi</taxon>
        <taxon>Dikarya</taxon>
        <taxon>Ascomycota</taxon>
        <taxon>Pezizomycotina</taxon>
        <taxon>Leotiomycetes</taxon>
        <taxon>Helotiales</taxon>
        <taxon>Hyaloscyphaceae</taxon>
        <taxon>Hyaloscypha</taxon>
        <taxon>Hyaloscypha bicolor</taxon>
    </lineage>
</organism>
<feature type="region of interest" description="Disordered" evidence="1">
    <location>
        <begin position="129"/>
        <end position="162"/>
    </location>
</feature>
<dbReference type="RefSeq" id="XP_024731508.1">
    <property type="nucleotide sequence ID" value="XM_024870307.1"/>
</dbReference>
<reference evidence="2 3" key="1">
    <citation type="submission" date="2016-04" db="EMBL/GenBank/DDBJ databases">
        <title>A degradative enzymes factory behind the ericoid mycorrhizal symbiosis.</title>
        <authorList>
            <consortium name="DOE Joint Genome Institute"/>
            <person name="Martino E."/>
            <person name="Morin E."/>
            <person name="Grelet G."/>
            <person name="Kuo A."/>
            <person name="Kohler A."/>
            <person name="Daghino S."/>
            <person name="Barry K."/>
            <person name="Choi C."/>
            <person name="Cichocki N."/>
            <person name="Clum A."/>
            <person name="Copeland A."/>
            <person name="Hainaut M."/>
            <person name="Haridas S."/>
            <person name="Labutti K."/>
            <person name="Lindquist E."/>
            <person name="Lipzen A."/>
            <person name="Khouja H.-R."/>
            <person name="Murat C."/>
            <person name="Ohm R."/>
            <person name="Olson A."/>
            <person name="Spatafora J."/>
            <person name="Veneault-Fourrey C."/>
            <person name="Henrissat B."/>
            <person name="Grigoriev I."/>
            <person name="Martin F."/>
            <person name="Perotto S."/>
        </authorList>
    </citation>
    <scope>NUCLEOTIDE SEQUENCE [LARGE SCALE GENOMIC DNA]</scope>
    <source>
        <strain evidence="2 3">E</strain>
    </source>
</reference>
<gene>
    <name evidence="2" type="ORF">K444DRAFT_108619</name>
</gene>
<dbReference type="EMBL" id="KZ613859">
    <property type="protein sequence ID" value="PMD54604.1"/>
    <property type="molecule type" value="Genomic_DNA"/>
</dbReference>
<accession>A0A2J6SV09</accession>
<feature type="compositionally biased region" description="Polar residues" evidence="1">
    <location>
        <begin position="129"/>
        <end position="139"/>
    </location>
</feature>
<dbReference type="InParanoid" id="A0A2J6SV09"/>
<protein>
    <submittedName>
        <fullName evidence="2">Uncharacterized protein</fullName>
    </submittedName>
</protein>
<dbReference type="Proteomes" id="UP000235371">
    <property type="component" value="Unassembled WGS sequence"/>
</dbReference>
<name>A0A2J6SV09_9HELO</name>
<sequence length="162" mass="18151">MAEGNKYQSHGSRANVLLWKASEANKSNEQVQTSTAFSTSLLFHLIHRKKNTQDSWAILSQNYLTRVHRLLPLVHPHPRFRVEGQRSRLAPSVIRRPTRMPPPSPRSSHAVSPAAGKSIALEERRFRGCSSNSSFNGESPDQPRLTLHQDEWPYFGGSTAAG</sequence>